<protein>
    <submittedName>
        <fullName evidence="4">Thioredoxin-like negative regulator of GroEL</fullName>
    </submittedName>
</protein>
<dbReference type="Gene3D" id="2.130.10.130">
    <property type="entry name" value="Integrin alpha, N-terminal"/>
    <property type="match status" value="2"/>
</dbReference>
<organism evidence="4 5">
    <name type="scientific">Aporhodopirellula rubra</name>
    <dbReference type="NCBI Taxonomy" id="980271"/>
    <lineage>
        <taxon>Bacteria</taxon>
        <taxon>Pseudomonadati</taxon>
        <taxon>Planctomycetota</taxon>
        <taxon>Planctomycetia</taxon>
        <taxon>Pirellulales</taxon>
        <taxon>Pirellulaceae</taxon>
        <taxon>Aporhodopirellula</taxon>
    </lineage>
</organism>
<dbReference type="InterPro" id="IPR027039">
    <property type="entry name" value="Crtac1"/>
</dbReference>
<gene>
    <name evidence="4" type="ORF">FHS27_000102</name>
</gene>
<dbReference type="AlphaFoldDB" id="A0A7W5H3Q4"/>
<sequence>MIRLFAEMTRCPATKSHVSISIVLFMIATFSGCAGETSLSDFGDKSEGVDVSPLSAMQAAINSGNWRAADEYSDAVLIAHSHDPKVIAQVARVAHENQRPEAAVGLLVDAAHAGSLADERAVYQAVMGLISIGRIFEGIDLLSEAVTQHPDQDETRRWLFDFLVIFERHTEAIPHGRTLVRNRKFDVELLMEVSNTEKRDLENDSLDQMVERNPSDKRPLIGKAKNLFDQGKMTETESVLLEILEASPKFLPAQLLLGRTLADLGRYEDLPAWFEATSVMNGCETEWTYWAVLGDWARHEGELLEAARAYWEATQRNADVGLVWAKLASTLRQLPEFALKKLPVEDAVQAIEAAQQRANQLSQATQAKKRFDRAGRDSRVEAANVATTLSRLGRPWEAEAWAAIAMGFPVSPDEPDVDVEAVRQEIVKSLRRDTPWQVTKQHPELICDLGHLPKPKRRSDDSQSRVASAPPIAVASIAPTLVNEAAERGLQFFGRTRDDLDQPGIPIYAELGCGGGAIDFDLDGWCDLYLSAAGGTPPHRDSAPNAMWRNQDGRFVDVGIQTRTNDTGFGQGVAVGDLNEDGFPDLLVLNYGENTVYINNGDGTFSDATAKVFPDRLSRWSSSGAIADIDGDGLSDVVVLNYCAGLDPVTDSCVDEEKGIHKSCAPIYFAAEADSLFHNRGDGTFVDVTQDWGFEPTMLGRGLGVVVSSLDRQPGLDIFVANDMSNNHYYSHASAGLPRLMESAISRGLATDDRSNPQASMGIATADMDRDGDLDIYITNFEDEYNTFHQQNGNGFWLDRTLQQNLSEAAFPMVGFGTEAVDFDNDGLLELVVANGHVDFPVSESESEYLQPMQVYYQTTGERFALFRTHDAGGYLSGKHSGRALWTVDADRNGKTDLVVTHQTEPVALLINQTQTDHHQITFRLIGRSVARDAIGAIVEIEQDGHQRIGVVSAGDGYLCSNERLVRFGLGKNKMPVTAKITWPDGSEQAIDTIKVDREWTVVQGQGPFF</sequence>
<dbReference type="PANTHER" id="PTHR16026">
    <property type="entry name" value="CARTILAGE ACIDIC PROTEIN 1"/>
    <property type="match status" value="1"/>
</dbReference>
<dbReference type="PANTHER" id="PTHR16026:SF0">
    <property type="entry name" value="CARTILAGE ACIDIC PROTEIN 1"/>
    <property type="match status" value="1"/>
</dbReference>
<dbReference type="Proteomes" id="UP000536179">
    <property type="component" value="Unassembled WGS sequence"/>
</dbReference>
<dbReference type="PROSITE" id="PS51257">
    <property type="entry name" value="PROKAR_LIPOPROTEIN"/>
    <property type="match status" value="1"/>
</dbReference>
<comment type="caution">
    <text evidence="4">The sequence shown here is derived from an EMBL/GenBank/DDBJ whole genome shotgun (WGS) entry which is preliminary data.</text>
</comment>
<reference evidence="4 5" key="1">
    <citation type="submission" date="2020-08" db="EMBL/GenBank/DDBJ databases">
        <title>Genomic Encyclopedia of Type Strains, Phase III (KMG-III): the genomes of soil and plant-associated and newly described type strains.</title>
        <authorList>
            <person name="Whitman W."/>
        </authorList>
    </citation>
    <scope>NUCLEOTIDE SEQUENCE [LARGE SCALE GENOMIC DNA]</scope>
    <source>
        <strain evidence="4 5">CECT 8075</strain>
    </source>
</reference>
<feature type="domain" description="ASPIC/UnbV" evidence="3">
    <location>
        <begin position="934"/>
        <end position="1001"/>
    </location>
</feature>
<dbReference type="InterPro" id="IPR011519">
    <property type="entry name" value="UnbV_ASPIC"/>
</dbReference>
<dbReference type="Pfam" id="PF13517">
    <property type="entry name" value="FG-GAP_3"/>
    <property type="match status" value="2"/>
</dbReference>
<evidence type="ECO:0000313" key="5">
    <source>
        <dbReference type="Proteomes" id="UP000536179"/>
    </source>
</evidence>
<evidence type="ECO:0000259" key="3">
    <source>
        <dbReference type="Pfam" id="PF07593"/>
    </source>
</evidence>
<evidence type="ECO:0000313" key="4">
    <source>
        <dbReference type="EMBL" id="MBB3204338.1"/>
    </source>
</evidence>
<keyword evidence="5" id="KW-1185">Reference proteome</keyword>
<evidence type="ECO:0000256" key="1">
    <source>
        <dbReference type="ARBA" id="ARBA00022729"/>
    </source>
</evidence>
<dbReference type="Pfam" id="PF07593">
    <property type="entry name" value="UnbV_ASPIC"/>
    <property type="match status" value="1"/>
</dbReference>
<proteinExistence type="predicted"/>
<dbReference type="SUPFAM" id="SSF48452">
    <property type="entry name" value="TPR-like"/>
    <property type="match status" value="1"/>
</dbReference>
<feature type="region of interest" description="Disordered" evidence="2">
    <location>
        <begin position="449"/>
        <end position="468"/>
    </location>
</feature>
<dbReference type="InterPro" id="IPR013517">
    <property type="entry name" value="FG-GAP"/>
</dbReference>
<dbReference type="SUPFAM" id="SSF69318">
    <property type="entry name" value="Integrin alpha N-terminal domain"/>
    <property type="match status" value="1"/>
</dbReference>
<accession>A0A7W5H3Q4</accession>
<dbReference type="EMBL" id="JACHXU010000001">
    <property type="protein sequence ID" value="MBB3204338.1"/>
    <property type="molecule type" value="Genomic_DNA"/>
</dbReference>
<evidence type="ECO:0000256" key="2">
    <source>
        <dbReference type="SAM" id="MobiDB-lite"/>
    </source>
</evidence>
<dbReference type="InterPro" id="IPR011990">
    <property type="entry name" value="TPR-like_helical_dom_sf"/>
</dbReference>
<dbReference type="Gene3D" id="1.25.40.10">
    <property type="entry name" value="Tetratricopeptide repeat domain"/>
    <property type="match status" value="1"/>
</dbReference>
<keyword evidence="1" id="KW-0732">Signal</keyword>
<dbReference type="RefSeq" id="WP_246418950.1">
    <property type="nucleotide sequence ID" value="NZ_JACHXU010000001.1"/>
</dbReference>
<name>A0A7W5H3Q4_9BACT</name>
<dbReference type="InterPro" id="IPR028994">
    <property type="entry name" value="Integrin_alpha_N"/>
</dbReference>